<evidence type="ECO:0000256" key="2">
    <source>
        <dbReference type="ARBA" id="ARBA00022692"/>
    </source>
</evidence>
<accession>A0A382HUX4</accession>
<dbReference type="PANTHER" id="PTHR22550">
    <property type="entry name" value="SPORE GERMINATION PROTEIN"/>
    <property type="match status" value="1"/>
</dbReference>
<feature type="domain" description="VWFA" evidence="6">
    <location>
        <begin position="69"/>
        <end position="218"/>
    </location>
</feature>
<dbReference type="InterPro" id="IPR002035">
    <property type="entry name" value="VWF_A"/>
</dbReference>
<keyword evidence="4 5" id="KW-0472">Membrane</keyword>
<dbReference type="EMBL" id="UINC01063265">
    <property type="protein sequence ID" value="SVB90717.1"/>
    <property type="molecule type" value="Genomic_DNA"/>
</dbReference>
<evidence type="ECO:0000256" key="4">
    <source>
        <dbReference type="ARBA" id="ARBA00023136"/>
    </source>
</evidence>
<evidence type="ECO:0000313" key="7">
    <source>
        <dbReference type="EMBL" id="SVB90717.1"/>
    </source>
</evidence>
<evidence type="ECO:0000259" key="6">
    <source>
        <dbReference type="PROSITE" id="PS50234"/>
    </source>
</evidence>
<name>A0A382HUX4_9ZZZZ</name>
<dbReference type="Pfam" id="PF00092">
    <property type="entry name" value="VWA"/>
    <property type="match status" value="1"/>
</dbReference>
<dbReference type="PANTHER" id="PTHR22550:SF5">
    <property type="entry name" value="LEUCINE ZIPPER PROTEIN 4"/>
    <property type="match status" value="1"/>
</dbReference>
<dbReference type="AlphaFoldDB" id="A0A382HUX4"/>
<gene>
    <name evidence="7" type="ORF">METZ01_LOCUS243571</name>
</gene>
<keyword evidence="1" id="KW-1003">Cell membrane</keyword>
<protein>
    <recommendedName>
        <fullName evidence="6">VWFA domain-containing protein</fullName>
    </recommendedName>
</protein>
<feature type="transmembrane region" description="Helical" evidence="5">
    <location>
        <begin position="31"/>
        <end position="52"/>
    </location>
</feature>
<feature type="non-terminal residue" evidence="7">
    <location>
        <position position="236"/>
    </location>
</feature>
<dbReference type="Gene3D" id="3.40.50.410">
    <property type="entry name" value="von Willebrand factor, type A domain"/>
    <property type="match status" value="1"/>
</dbReference>
<dbReference type="PROSITE" id="PS50234">
    <property type="entry name" value="VWFA"/>
    <property type="match status" value="1"/>
</dbReference>
<keyword evidence="2 5" id="KW-0812">Transmembrane</keyword>
<reference evidence="7" key="1">
    <citation type="submission" date="2018-05" db="EMBL/GenBank/DDBJ databases">
        <authorList>
            <person name="Lanie J.A."/>
            <person name="Ng W.-L."/>
            <person name="Kazmierczak K.M."/>
            <person name="Andrzejewski T.M."/>
            <person name="Davidsen T.M."/>
            <person name="Wayne K.J."/>
            <person name="Tettelin H."/>
            <person name="Glass J.I."/>
            <person name="Rusch D."/>
            <person name="Podicherti R."/>
            <person name="Tsui H.-C.T."/>
            <person name="Winkler M.E."/>
        </authorList>
    </citation>
    <scope>NUCLEOTIDE SEQUENCE</scope>
</reference>
<proteinExistence type="predicted"/>
<dbReference type="SUPFAM" id="SSF53300">
    <property type="entry name" value="vWA-like"/>
    <property type="match status" value="1"/>
</dbReference>
<dbReference type="InterPro" id="IPR050768">
    <property type="entry name" value="UPF0353/GerABKA_families"/>
</dbReference>
<sequence>MVYWLAIHIPSSVTYSSLVLPDSAQRTARVYFSHLPAVLLSIAALCIAFALAGPRTGDATTKVKREGIALIMAMDRSGSMDARDFVEGDYSVSRLEALKNVFREFVLGEQTGNGRPNDLVGIVSFGTYADGICPLTLDHNNLVAIMDDIKVATQQTEAATAVGEGLALSVERLLQHESKSKVIVLLTDGVNNAGVIQPLHAADLAAANDIKVYTIAAGITGLAPMPVTMQDGSVSL</sequence>
<organism evidence="7">
    <name type="scientific">marine metagenome</name>
    <dbReference type="NCBI Taxonomy" id="408172"/>
    <lineage>
        <taxon>unclassified sequences</taxon>
        <taxon>metagenomes</taxon>
        <taxon>ecological metagenomes</taxon>
    </lineage>
</organism>
<keyword evidence="3 5" id="KW-1133">Transmembrane helix</keyword>
<evidence type="ECO:0000256" key="5">
    <source>
        <dbReference type="SAM" id="Phobius"/>
    </source>
</evidence>
<dbReference type="InterPro" id="IPR036465">
    <property type="entry name" value="vWFA_dom_sf"/>
</dbReference>
<evidence type="ECO:0000256" key="3">
    <source>
        <dbReference type="ARBA" id="ARBA00022989"/>
    </source>
</evidence>
<evidence type="ECO:0000256" key="1">
    <source>
        <dbReference type="ARBA" id="ARBA00022475"/>
    </source>
</evidence>